<evidence type="ECO:0000256" key="2">
    <source>
        <dbReference type="SAM" id="Phobius"/>
    </source>
</evidence>
<keyword evidence="2" id="KW-1133">Transmembrane helix</keyword>
<dbReference type="InterPro" id="IPR003362">
    <property type="entry name" value="Bact_transf"/>
</dbReference>
<dbReference type="PANTHER" id="PTHR30576:SF0">
    <property type="entry name" value="UNDECAPRENYL-PHOSPHATE N-ACETYLGALACTOSAMINYL 1-PHOSPHATE TRANSFERASE-RELATED"/>
    <property type="match status" value="1"/>
</dbReference>
<evidence type="ECO:0000313" key="4">
    <source>
        <dbReference type="EMBL" id="XCP93445.1"/>
    </source>
</evidence>
<feature type="transmembrane region" description="Helical" evidence="2">
    <location>
        <begin position="45"/>
        <end position="66"/>
    </location>
</feature>
<organism evidence="4">
    <name type="scientific">Paenibacillus sp. AN1007</name>
    <dbReference type="NCBI Taxonomy" id="3151385"/>
    <lineage>
        <taxon>Bacteria</taxon>
        <taxon>Bacillati</taxon>
        <taxon>Bacillota</taxon>
        <taxon>Bacilli</taxon>
        <taxon>Bacillales</taxon>
        <taxon>Paenibacillaceae</taxon>
        <taxon>Paenibacillus</taxon>
    </lineage>
</organism>
<evidence type="ECO:0000259" key="3">
    <source>
        <dbReference type="Pfam" id="PF02397"/>
    </source>
</evidence>
<gene>
    <name evidence="4" type="ORF">ABXS70_19785</name>
</gene>
<dbReference type="RefSeq" id="WP_342554637.1">
    <property type="nucleotide sequence ID" value="NZ_CP159992.1"/>
</dbReference>
<name>A0AAU8N7F7_9BACL</name>
<dbReference type="PANTHER" id="PTHR30576">
    <property type="entry name" value="COLANIC BIOSYNTHESIS UDP-GLUCOSE LIPID CARRIER TRANSFERASE"/>
    <property type="match status" value="1"/>
</dbReference>
<protein>
    <submittedName>
        <fullName evidence="4">Sugar transferase</fullName>
        <ecNumber evidence="4">2.7.8.-</ecNumber>
    </submittedName>
</protein>
<keyword evidence="2" id="KW-0812">Transmembrane</keyword>
<evidence type="ECO:0000256" key="1">
    <source>
        <dbReference type="ARBA" id="ARBA00006464"/>
    </source>
</evidence>
<sequence length="222" mass="25292">MNLSGTEYVVNHETAALEGSAAVLGQTYSQRLGGYANFWKPLIDVTAAAILLLAVSPVMILLSILIKVDSKGSIIFRQDRYGKNGVKFSIYKFRTMYVDAPKYSVSPTSSLDPRITRVGRFLRKTSLDELPQLLNILKGEMSFIGPRPELKTIVEQHYTELERRRFLVKPGITGLWQVSEARKEPIHHNLQYDFHYILNMSLVMDLKVIIRTVRVMIKSNTF</sequence>
<feature type="domain" description="Bacterial sugar transferase" evidence="3">
    <location>
        <begin position="40"/>
        <end position="218"/>
    </location>
</feature>
<dbReference type="Pfam" id="PF02397">
    <property type="entry name" value="Bac_transf"/>
    <property type="match status" value="1"/>
</dbReference>
<keyword evidence="2" id="KW-0472">Membrane</keyword>
<dbReference type="EC" id="2.7.8.-" evidence="4"/>
<dbReference type="AlphaFoldDB" id="A0AAU8N7F7"/>
<comment type="similarity">
    <text evidence="1">Belongs to the bacterial sugar transferase family.</text>
</comment>
<accession>A0AAU8N7F7</accession>
<dbReference type="GO" id="GO:0016780">
    <property type="term" value="F:phosphotransferase activity, for other substituted phosphate groups"/>
    <property type="evidence" value="ECO:0007669"/>
    <property type="project" value="TreeGrafter"/>
</dbReference>
<proteinExistence type="inferred from homology"/>
<keyword evidence="4" id="KW-0808">Transferase</keyword>
<dbReference type="EMBL" id="CP159992">
    <property type="protein sequence ID" value="XCP93445.1"/>
    <property type="molecule type" value="Genomic_DNA"/>
</dbReference>
<reference evidence="4" key="1">
    <citation type="submission" date="2024-05" db="EMBL/GenBank/DDBJ databases">
        <title>Draft genome assemblies of 36 bacteria isolated from hibernating arctic ground squirrels.</title>
        <authorList>
            <person name="McKee H."/>
            <person name="Mullen L."/>
            <person name="Drown D.M."/>
            <person name="Duddleston K.N."/>
        </authorList>
    </citation>
    <scope>NUCLEOTIDE SEQUENCE</scope>
    <source>
        <strain evidence="4">AN1007</strain>
    </source>
</reference>